<feature type="transmembrane region" description="Helical" evidence="1">
    <location>
        <begin position="150"/>
        <end position="169"/>
    </location>
</feature>
<organism evidence="2 3">
    <name type="scientific">Simian cytomegalovirus (strain Colburn)</name>
    <dbReference type="NCBI Taxonomy" id="50292"/>
    <lineage>
        <taxon>Viruses</taxon>
        <taxon>Duplodnaviria</taxon>
        <taxon>Heunggongvirae</taxon>
        <taxon>Peploviricota</taxon>
        <taxon>Herviviricetes</taxon>
        <taxon>Herpesvirales</taxon>
        <taxon>Orthoherpesviridae</taxon>
        <taxon>Betaherpesvirinae</taxon>
        <taxon>Cytomegalovirus</taxon>
        <taxon>Cytomegalovirus cercopithecinebeta5</taxon>
    </lineage>
</organism>
<keyword evidence="1" id="KW-0472">Membrane</keyword>
<keyword evidence="1" id="KW-0812">Transmembrane</keyword>
<feature type="transmembrane region" description="Helical" evidence="1">
    <location>
        <begin position="64"/>
        <end position="81"/>
    </location>
</feature>
<name>G8XTM2_SCMVC</name>
<feature type="transmembrane region" description="Helical" evidence="1">
    <location>
        <begin position="118"/>
        <end position="138"/>
    </location>
</feature>
<organismHost>
    <name type="scientific">Macaca</name>
    <name type="common">macaques</name>
    <dbReference type="NCBI Taxonomy" id="9539"/>
</organismHost>
<accession>G8XTM2</accession>
<gene>
    <name evidence="2" type="primary">US12E</name>
</gene>
<keyword evidence="1" id="KW-1133">Transmembrane helix</keyword>
<feature type="transmembrane region" description="Helical" evidence="1">
    <location>
        <begin position="181"/>
        <end position="201"/>
    </location>
</feature>
<evidence type="ECO:0000256" key="1">
    <source>
        <dbReference type="SAM" id="Phobius"/>
    </source>
</evidence>
<reference evidence="2 3" key="1">
    <citation type="submission" date="2011-12" db="EMBL/GenBank/DDBJ databases">
        <title>Comparative genomics of primate cytomegaloviruses.</title>
        <authorList>
            <person name="Davison A.J."/>
            <person name="Holton M."/>
            <person name="Dolan A."/>
            <person name="Dargan D.J."/>
            <person name="Gatherer D."/>
            <person name="Hayward G.S."/>
        </authorList>
    </citation>
    <scope>NUCLEOTIDE SEQUENCE [LARGE SCALE GENOMIC DNA]</scope>
    <source>
        <strain evidence="2">2715</strain>
    </source>
</reference>
<evidence type="ECO:0000313" key="3">
    <source>
        <dbReference type="Proteomes" id="UP000116555"/>
    </source>
</evidence>
<dbReference type="RefSeq" id="YP_004936126.1">
    <property type="nucleotide sequence ID" value="NC_012783.2"/>
</dbReference>
<feature type="transmembrane region" description="Helical" evidence="1">
    <location>
        <begin position="24"/>
        <end position="44"/>
    </location>
</feature>
<dbReference type="GeneID" id="25026564"/>
<protein>
    <submittedName>
        <fullName evidence="2">Membrane protein US12E</fullName>
    </submittedName>
</protein>
<dbReference type="Proteomes" id="UP000116555">
    <property type="component" value="Segment"/>
</dbReference>
<keyword evidence="3" id="KW-1185">Reference proteome</keyword>
<evidence type="ECO:0000313" key="2">
    <source>
        <dbReference type="EMBL" id="AEV80514.1"/>
    </source>
</evidence>
<feature type="transmembrane region" description="Helical" evidence="1">
    <location>
        <begin position="93"/>
        <end position="112"/>
    </location>
</feature>
<sequence length="240" mass="26877">MSSNDMTVTQAPDPLPLLWLRRKIVVLSVYAWTFVGIAVTVVFYGVVRMAEPTLPPHRCLPYPARQLVVLSPIVALLLESYGERYGPRDAPEVQGLGFMFYIAHLSFSNALIGVCMDPIEILCSCCTVVFVCIPASFVRWKPDRFQVSKAIVDVFAIGCLVTNIVLRNVMDRNEATVPMFVVYTLSLASLASAVSIILTDIERHVTPKQIKSQAIVFYCHLNLAYHSILIMWYAPWPLPN</sequence>
<dbReference type="KEGG" id="vg:25026564"/>
<feature type="transmembrane region" description="Helical" evidence="1">
    <location>
        <begin position="213"/>
        <end position="234"/>
    </location>
</feature>
<proteinExistence type="predicted"/>
<dbReference type="EMBL" id="FJ483968">
    <property type="protein sequence ID" value="AEV80514.1"/>
    <property type="molecule type" value="Genomic_DNA"/>
</dbReference>